<protein>
    <submittedName>
        <fullName evidence="2">Uncharacterized protein</fullName>
    </submittedName>
</protein>
<name>A0ABP0GME6_CLALP</name>
<comment type="caution">
    <text evidence="2">The sequence shown here is derived from an EMBL/GenBank/DDBJ whole genome shotgun (WGS) entry which is preliminary data.</text>
</comment>
<sequence length="137" mass="15385">MKAEFLIGVLVILTGAAHAQGQRTCLVGVTRTENGEVTRDDVTEQECERGHTTCQTKMEWYESFDREVEIFTVRRKCQTSAACGSNKSGNRINCFSNSARRKRVRVCFECCFGDLCNNQSELPPFPENVLQSVQPGK</sequence>
<evidence type="ECO:0000313" key="2">
    <source>
        <dbReference type="EMBL" id="CAK8692548.1"/>
    </source>
</evidence>
<gene>
    <name evidence="2" type="ORF">CVLEPA_LOCUS25807</name>
</gene>
<dbReference type="InterPro" id="IPR045860">
    <property type="entry name" value="Snake_toxin-like_sf"/>
</dbReference>
<evidence type="ECO:0000256" key="1">
    <source>
        <dbReference type="SAM" id="SignalP"/>
    </source>
</evidence>
<keyword evidence="3" id="KW-1185">Reference proteome</keyword>
<evidence type="ECO:0000313" key="3">
    <source>
        <dbReference type="Proteomes" id="UP001642483"/>
    </source>
</evidence>
<proteinExistence type="predicted"/>
<reference evidence="2 3" key="1">
    <citation type="submission" date="2024-02" db="EMBL/GenBank/DDBJ databases">
        <authorList>
            <person name="Daric V."/>
            <person name="Darras S."/>
        </authorList>
    </citation>
    <scope>NUCLEOTIDE SEQUENCE [LARGE SCALE GENOMIC DNA]</scope>
</reference>
<feature type="chain" id="PRO_5046179177" evidence="1">
    <location>
        <begin position="20"/>
        <end position="137"/>
    </location>
</feature>
<keyword evidence="1" id="KW-0732">Signal</keyword>
<accession>A0ABP0GME6</accession>
<organism evidence="2 3">
    <name type="scientific">Clavelina lepadiformis</name>
    <name type="common">Light-bulb sea squirt</name>
    <name type="synonym">Ascidia lepadiformis</name>
    <dbReference type="NCBI Taxonomy" id="159417"/>
    <lineage>
        <taxon>Eukaryota</taxon>
        <taxon>Metazoa</taxon>
        <taxon>Chordata</taxon>
        <taxon>Tunicata</taxon>
        <taxon>Ascidiacea</taxon>
        <taxon>Aplousobranchia</taxon>
        <taxon>Clavelinidae</taxon>
        <taxon>Clavelina</taxon>
    </lineage>
</organism>
<dbReference type="EMBL" id="CAWYQH010000130">
    <property type="protein sequence ID" value="CAK8692548.1"/>
    <property type="molecule type" value="Genomic_DNA"/>
</dbReference>
<dbReference type="Proteomes" id="UP001642483">
    <property type="component" value="Unassembled WGS sequence"/>
</dbReference>
<dbReference type="SUPFAM" id="SSF57302">
    <property type="entry name" value="Snake toxin-like"/>
    <property type="match status" value="1"/>
</dbReference>
<feature type="signal peptide" evidence="1">
    <location>
        <begin position="1"/>
        <end position="19"/>
    </location>
</feature>